<dbReference type="EMBL" id="SNXC01000011">
    <property type="protein sequence ID" value="TDO98255.1"/>
    <property type="molecule type" value="Genomic_DNA"/>
</dbReference>
<sequence>MFSSFFKKNKPKSPSHDTPSIMGLRLGGSFEIDPLLMRMTQDNLVIDNAATTYIIKAVGIAELDGTWMFRFYTDDDAFLQVISEGGKKAEDVVDVKLFHFYDTQDIASQSVWDTLLNKQIGTPTYELENHLYQRVWTSASDYHNPVYVQEHTYDEEGEMSETDQFIMLFERDIGSDRTESLFLSAEESEQQGGLNRCFVLSTGITLSPSQLTIHG</sequence>
<dbReference type="AlphaFoldDB" id="A0A4R6MAY5"/>
<feature type="region of interest" description="Disordered" evidence="1">
    <location>
        <begin position="1"/>
        <end position="20"/>
    </location>
</feature>
<dbReference type="RefSeq" id="WP_133503682.1">
    <property type="nucleotide sequence ID" value="NZ_SNXC01000011.1"/>
</dbReference>
<evidence type="ECO:0000313" key="3">
    <source>
        <dbReference type="Proteomes" id="UP000294656"/>
    </source>
</evidence>
<organism evidence="2 3">
    <name type="scientific">Marinomonas balearica</name>
    <dbReference type="NCBI Taxonomy" id="491947"/>
    <lineage>
        <taxon>Bacteria</taxon>
        <taxon>Pseudomonadati</taxon>
        <taxon>Pseudomonadota</taxon>
        <taxon>Gammaproteobacteria</taxon>
        <taxon>Oceanospirillales</taxon>
        <taxon>Oceanospirillaceae</taxon>
        <taxon>Marinomonas</taxon>
    </lineage>
</organism>
<evidence type="ECO:0000313" key="2">
    <source>
        <dbReference type="EMBL" id="TDO98255.1"/>
    </source>
</evidence>
<dbReference type="Proteomes" id="UP000294656">
    <property type="component" value="Unassembled WGS sequence"/>
</dbReference>
<reference evidence="2 3" key="1">
    <citation type="submission" date="2019-03" db="EMBL/GenBank/DDBJ databases">
        <title>Genomic Encyclopedia of Type Strains, Phase III (KMG-III): the genomes of soil and plant-associated and newly described type strains.</title>
        <authorList>
            <person name="Whitman W."/>
        </authorList>
    </citation>
    <scope>NUCLEOTIDE SEQUENCE [LARGE SCALE GENOMIC DNA]</scope>
    <source>
        <strain evidence="2 3">CECT 7378</strain>
    </source>
</reference>
<name>A0A4R6MAY5_9GAMM</name>
<evidence type="ECO:0000256" key="1">
    <source>
        <dbReference type="SAM" id="MobiDB-lite"/>
    </source>
</evidence>
<gene>
    <name evidence="2" type="ORF">DFP79_1896</name>
</gene>
<dbReference type="InterPro" id="IPR019621">
    <property type="entry name" value="DUF2491"/>
</dbReference>
<keyword evidence="3" id="KW-1185">Reference proteome</keyword>
<dbReference type="OrthoDB" id="6148994at2"/>
<dbReference type="Pfam" id="PF10679">
    <property type="entry name" value="DUF2491"/>
    <property type="match status" value="1"/>
</dbReference>
<protein>
    <submittedName>
        <fullName evidence="2">Uncharacterized protein DUF2491</fullName>
    </submittedName>
</protein>
<comment type="caution">
    <text evidence="2">The sequence shown here is derived from an EMBL/GenBank/DDBJ whole genome shotgun (WGS) entry which is preliminary data.</text>
</comment>
<accession>A0A4R6MAY5</accession>
<proteinExistence type="predicted"/>